<keyword evidence="4 6" id="KW-0472">Membrane</keyword>
<feature type="transmembrane region" description="Helical" evidence="6">
    <location>
        <begin position="196"/>
        <end position="216"/>
    </location>
</feature>
<comment type="similarity">
    <text evidence="5">Belongs to the SAT4 family.</text>
</comment>
<dbReference type="InterPro" id="IPR049326">
    <property type="entry name" value="Rhodopsin_dom_fungi"/>
</dbReference>
<evidence type="ECO:0000313" key="8">
    <source>
        <dbReference type="EMBL" id="KAJ8993293.1"/>
    </source>
</evidence>
<feature type="transmembrane region" description="Helical" evidence="6">
    <location>
        <begin position="109"/>
        <end position="130"/>
    </location>
</feature>
<dbReference type="Proteomes" id="UP001161757">
    <property type="component" value="Unassembled WGS sequence"/>
</dbReference>
<gene>
    <name evidence="8" type="ORF">HRR80_003318</name>
</gene>
<feature type="transmembrane region" description="Helical" evidence="6">
    <location>
        <begin position="31"/>
        <end position="51"/>
    </location>
</feature>
<dbReference type="InterPro" id="IPR052337">
    <property type="entry name" value="SAT4-like"/>
</dbReference>
<feature type="transmembrane region" description="Helical" evidence="6">
    <location>
        <begin position="63"/>
        <end position="89"/>
    </location>
</feature>
<organism evidence="8 9">
    <name type="scientific">Exophiala dermatitidis</name>
    <name type="common">Black yeast-like fungus</name>
    <name type="synonym">Wangiella dermatitidis</name>
    <dbReference type="NCBI Taxonomy" id="5970"/>
    <lineage>
        <taxon>Eukaryota</taxon>
        <taxon>Fungi</taxon>
        <taxon>Dikarya</taxon>
        <taxon>Ascomycota</taxon>
        <taxon>Pezizomycotina</taxon>
        <taxon>Eurotiomycetes</taxon>
        <taxon>Chaetothyriomycetidae</taxon>
        <taxon>Chaetothyriales</taxon>
        <taxon>Herpotrichiellaceae</taxon>
        <taxon>Exophiala</taxon>
    </lineage>
</organism>
<dbReference type="PANTHER" id="PTHR33048:SF167">
    <property type="entry name" value="INTEGRAL MEMBRANE PROTEIN"/>
    <property type="match status" value="1"/>
</dbReference>
<dbReference type="AlphaFoldDB" id="A0AAN6EXY8"/>
<evidence type="ECO:0000256" key="3">
    <source>
        <dbReference type="ARBA" id="ARBA00022989"/>
    </source>
</evidence>
<evidence type="ECO:0000259" key="7">
    <source>
        <dbReference type="Pfam" id="PF20684"/>
    </source>
</evidence>
<feature type="transmembrane region" description="Helical" evidence="6">
    <location>
        <begin position="266"/>
        <end position="286"/>
    </location>
</feature>
<evidence type="ECO:0000256" key="6">
    <source>
        <dbReference type="SAM" id="Phobius"/>
    </source>
</evidence>
<dbReference type="Pfam" id="PF20684">
    <property type="entry name" value="Fung_rhodopsin"/>
    <property type="match status" value="1"/>
</dbReference>
<comment type="caution">
    <text evidence="8">The sequence shown here is derived from an EMBL/GenBank/DDBJ whole genome shotgun (WGS) entry which is preliminary data.</text>
</comment>
<evidence type="ECO:0000256" key="1">
    <source>
        <dbReference type="ARBA" id="ARBA00004141"/>
    </source>
</evidence>
<dbReference type="PANTHER" id="PTHR33048">
    <property type="entry name" value="PTH11-LIKE INTEGRAL MEMBRANE PROTEIN (AFU_ORTHOLOGUE AFUA_5G11245)"/>
    <property type="match status" value="1"/>
</dbReference>
<feature type="domain" description="Rhodopsin" evidence="7">
    <location>
        <begin position="47"/>
        <end position="291"/>
    </location>
</feature>
<dbReference type="GO" id="GO:0016020">
    <property type="term" value="C:membrane"/>
    <property type="evidence" value="ECO:0007669"/>
    <property type="project" value="UniProtKB-SubCell"/>
</dbReference>
<accession>A0AAN6EXY8</accession>
<evidence type="ECO:0000256" key="5">
    <source>
        <dbReference type="ARBA" id="ARBA00038359"/>
    </source>
</evidence>
<keyword evidence="3 6" id="KW-1133">Transmembrane helix</keyword>
<evidence type="ECO:0000256" key="2">
    <source>
        <dbReference type="ARBA" id="ARBA00022692"/>
    </source>
</evidence>
<feature type="transmembrane region" description="Helical" evidence="6">
    <location>
        <begin position="142"/>
        <end position="163"/>
    </location>
</feature>
<comment type="subcellular location">
    <subcellularLocation>
        <location evidence="1">Membrane</location>
        <topology evidence="1">Multi-pass membrane protein</topology>
    </subcellularLocation>
</comment>
<keyword evidence="2 6" id="KW-0812">Transmembrane</keyword>
<sequence>MFIPGVLSNLLERQAASSPQYKNESNTGNLMAIHGTFCGLAVVTVLLRLYVRIFMLKSLGADDYIMVAATVLAVATLVCFIGEAVAGGLGKHPSLVSAHDWSLFLHWRYFHSLIVMFAISLVKVSIACFLRRFVPNRNYQRFLLGSIIFLCAFMLSCAGTLIFNCGTDISANWDFELKASPNVHCFSNRTFTNVGIFNSSINIATDVLFALLPVPIVWKLQTNIRTKITLVGILGLGLFACAASIVKTVYQATALKEPDWTYHDSFFMWNFLELTIGIVAASLPSLRPLFVRLLGATQRLTSSGGRNRRNYANYDADGLGYRVTKSNARGGTGNPARQYYAFGSRHSTELGDLGRGASENAFPPEDPNKVAGVTSTVTAGDDSSDKVMLEPDFHSAAIDKEWARPAGAGITKTTTVQIARY</sequence>
<evidence type="ECO:0000256" key="4">
    <source>
        <dbReference type="ARBA" id="ARBA00023136"/>
    </source>
</evidence>
<name>A0AAN6EXY8_EXODE</name>
<proteinExistence type="inferred from homology"/>
<evidence type="ECO:0000313" key="9">
    <source>
        <dbReference type="Proteomes" id="UP001161757"/>
    </source>
</evidence>
<reference evidence="8" key="1">
    <citation type="submission" date="2023-01" db="EMBL/GenBank/DDBJ databases">
        <title>Exophiala dermititidis isolated from Cystic Fibrosis Patient.</title>
        <authorList>
            <person name="Kurbessoian T."/>
            <person name="Crocker A."/>
            <person name="Murante D."/>
            <person name="Hogan D.A."/>
            <person name="Stajich J.E."/>
        </authorList>
    </citation>
    <scope>NUCLEOTIDE SEQUENCE</scope>
    <source>
        <strain evidence="8">Ex8</strain>
    </source>
</reference>
<protein>
    <recommendedName>
        <fullName evidence="7">Rhodopsin domain-containing protein</fullName>
    </recommendedName>
</protein>
<dbReference type="EMBL" id="JAJGCB010000004">
    <property type="protein sequence ID" value="KAJ8993293.1"/>
    <property type="molecule type" value="Genomic_DNA"/>
</dbReference>
<feature type="transmembrane region" description="Helical" evidence="6">
    <location>
        <begin position="228"/>
        <end position="246"/>
    </location>
</feature>